<evidence type="ECO:0008006" key="4">
    <source>
        <dbReference type="Google" id="ProtNLM"/>
    </source>
</evidence>
<evidence type="ECO:0000313" key="3">
    <source>
        <dbReference type="Proteomes" id="UP001162085"/>
    </source>
</evidence>
<evidence type="ECO:0000256" key="1">
    <source>
        <dbReference type="SAM" id="MobiDB-lite"/>
    </source>
</evidence>
<sequence>MMDISATCYGYIDNEEDLALIFQGIFDEQLRCVERRPYEAEKAKLAGSGNIFVFSEEKSGIKRWTDGFSWSPSRISGKFLVYREYNRLGPAQNSILHDICDYNIFERSNRQYFYTGLLKKTFSLKFCTDHTNSNSMETFHIVAYYTEKDILQGSLKRPSENPFFDKFQPSQKLSDALQKVAVGNGRSNPSKSNERGRSRVQRSVIHRSLSSSSSYNDFTRNNTNPSRNIPANVSFIDGRSQIQTAPNSSNIIVDQYQQQQQRQRQQQQQQQQQQQYALPIYKSIEQQNQLPFPYTPHSIGIYNAGSQSGLRRTLSQSMIFYNTYSPCLPQPVPAPGVAPPLIYSSSKFNAIPYQNGDPYYPRQGPEHMSSSAPIPSNMMPPIYSMLPHNYPQQQQQQQQLVMSSNVLQHPNPNTAPTTGTKKVEEICVLPALRMSVPPPVQYPDVLTPKKTHKDNNSFDNKYLRYSK</sequence>
<feature type="compositionally biased region" description="Polar residues" evidence="1">
    <location>
        <begin position="215"/>
        <end position="231"/>
    </location>
</feature>
<dbReference type="EMBL" id="OX365942">
    <property type="protein sequence ID" value="CAI4053585.1"/>
    <property type="molecule type" value="Genomic_DNA"/>
</dbReference>
<dbReference type="PANTHER" id="PTHR28027:SF2">
    <property type="entry name" value="TRANSCRIPTIONAL REGULATOR MIT1"/>
    <property type="match status" value="1"/>
</dbReference>
<name>A0ABN8WRU2_SACUV</name>
<accession>A0ABN8WRU2</accession>
<feature type="region of interest" description="Disordered" evidence="1">
    <location>
        <begin position="182"/>
        <end position="232"/>
    </location>
</feature>
<keyword evidence="3" id="KW-1185">Reference proteome</keyword>
<dbReference type="Pfam" id="PF09729">
    <property type="entry name" value="Gti1_Pac2"/>
    <property type="match status" value="1"/>
</dbReference>
<evidence type="ECO:0000313" key="2">
    <source>
        <dbReference type="EMBL" id="CAI4053585.1"/>
    </source>
</evidence>
<proteinExistence type="predicted"/>
<reference evidence="2" key="1">
    <citation type="submission" date="2022-10" db="EMBL/GenBank/DDBJ databases">
        <authorList>
            <person name="Byrne P K."/>
        </authorList>
    </citation>
    <scope>NUCLEOTIDE SEQUENCE</scope>
    <source>
        <strain evidence="2">ZP964</strain>
    </source>
</reference>
<dbReference type="PANTHER" id="PTHR28027">
    <property type="entry name" value="TRANSCRIPTIONAL REGULATOR MIT1"/>
    <property type="match status" value="1"/>
</dbReference>
<organism evidence="2 3">
    <name type="scientific">Saccharomyces uvarum</name>
    <name type="common">Yeast</name>
    <name type="synonym">Saccharomyces bayanus var. uvarum</name>
    <dbReference type="NCBI Taxonomy" id="230603"/>
    <lineage>
        <taxon>Eukaryota</taxon>
        <taxon>Fungi</taxon>
        <taxon>Dikarya</taxon>
        <taxon>Ascomycota</taxon>
        <taxon>Saccharomycotina</taxon>
        <taxon>Saccharomycetes</taxon>
        <taxon>Saccharomycetales</taxon>
        <taxon>Saccharomycetaceae</taxon>
        <taxon>Saccharomyces</taxon>
    </lineage>
</organism>
<dbReference type="InterPro" id="IPR018608">
    <property type="entry name" value="Gti1/Pac2"/>
</dbReference>
<gene>
    <name evidence="2" type="primary">SUVZ15G3330</name>
    <name evidence="2" type="ORF">SUVZ_15G3330</name>
</gene>
<feature type="region of interest" description="Disordered" evidence="1">
    <location>
        <begin position="439"/>
        <end position="467"/>
    </location>
</feature>
<protein>
    <recommendedName>
        <fullName evidence="4">YHR177Wp-like protein</fullName>
    </recommendedName>
</protein>
<dbReference type="Proteomes" id="UP001162085">
    <property type="component" value="Chromosome 15"/>
</dbReference>